<dbReference type="InterPro" id="IPR019150">
    <property type="entry name" value="Vesicle_transport_protein_Use1"/>
</dbReference>
<evidence type="ECO:0000256" key="9">
    <source>
        <dbReference type="ARBA" id="ARBA00023136"/>
    </source>
</evidence>
<keyword evidence="7" id="KW-0653">Protein transport</keyword>
<evidence type="ECO:0000256" key="7">
    <source>
        <dbReference type="ARBA" id="ARBA00022927"/>
    </source>
</evidence>
<keyword evidence="10" id="KW-0175">Coiled coil</keyword>
<comment type="caution">
    <text evidence="13">The sequence shown here is derived from an EMBL/GenBank/DDBJ whole genome shotgun (WGS) entry which is preliminary data.</text>
</comment>
<keyword evidence="8 12" id="KW-1133">Transmembrane helix</keyword>
<feature type="compositionally biased region" description="Acidic residues" evidence="11">
    <location>
        <begin position="141"/>
        <end position="153"/>
    </location>
</feature>
<dbReference type="PANTHER" id="PTHR13050">
    <property type="entry name" value="USE1-LIKE PROTEIN"/>
    <property type="match status" value="1"/>
</dbReference>
<evidence type="ECO:0000256" key="5">
    <source>
        <dbReference type="ARBA" id="ARBA00022824"/>
    </source>
</evidence>
<keyword evidence="9 12" id="KW-0472">Membrane</keyword>
<proteinExistence type="inferred from homology"/>
<name>A0A1E5RM58_9ASCO</name>
<evidence type="ECO:0000256" key="4">
    <source>
        <dbReference type="ARBA" id="ARBA00022692"/>
    </source>
</evidence>
<evidence type="ECO:0000256" key="3">
    <source>
        <dbReference type="ARBA" id="ARBA00022448"/>
    </source>
</evidence>
<comment type="similarity">
    <text evidence="2">Belongs to the USE1 family.</text>
</comment>
<dbReference type="PANTHER" id="PTHR13050:SF7">
    <property type="entry name" value="VESICLE TRANSPORT PROTEIN USE1"/>
    <property type="match status" value="1"/>
</dbReference>
<gene>
    <name evidence="13" type="ORF">AWRI3578_g1800</name>
</gene>
<dbReference type="OrthoDB" id="4008582at2759"/>
<keyword evidence="4 12" id="KW-0812">Transmembrane</keyword>
<protein>
    <submittedName>
        <fullName evidence="13">Protein transport protein USE1</fullName>
    </submittedName>
</protein>
<dbReference type="AlphaFoldDB" id="A0A1E5RM58"/>
<dbReference type="GO" id="GO:0031201">
    <property type="term" value="C:SNARE complex"/>
    <property type="evidence" value="ECO:0007669"/>
    <property type="project" value="TreeGrafter"/>
</dbReference>
<evidence type="ECO:0000313" key="14">
    <source>
        <dbReference type="Proteomes" id="UP000095605"/>
    </source>
</evidence>
<feature type="transmembrane region" description="Helical" evidence="12">
    <location>
        <begin position="263"/>
        <end position="286"/>
    </location>
</feature>
<evidence type="ECO:0000256" key="12">
    <source>
        <dbReference type="SAM" id="Phobius"/>
    </source>
</evidence>
<feature type="region of interest" description="Disordered" evidence="11">
    <location>
        <begin position="141"/>
        <end position="166"/>
    </location>
</feature>
<evidence type="ECO:0000256" key="8">
    <source>
        <dbReference type="ARBA" id="ARBA00022989"/>
    </source>
</evidence>
<dbReference type="EMBL" id="LPNL01000004">
    <property type="protein sequence ID" value="OEJ87987.1"/>
    <property type="molecule type" value="Genomic_DNA"/>
</dbReference>
<dbReference type="Proteomes" id="UP000095605">
    <property type="component" value="Unassembled WGS sequence"/>
</dbReference>
<reference evidence="14" key="1">
    <citation type="journal article" date="2016" name="Genome Announc.">
        <title>Genome sequences of three species of Hanseniaspora isolated from spontaneous wine fermentations.</title>
        <authorList>
            <person name="Sternes P.R."/>
            <person name="Lee D."/>
            <person name="Kutyna D.R."/>
            <person name="Borneman A.R."/>
        </authorList>
    </citation>
    <scope>NUCLEOTIDE SEQUENCE [LARGE SCALE GENOMIC DNA]</scope>
    <source>
        <strain evidence="14">AWRI3578</strain>
    </source>
</reference>
<dbReference type="GO" id="GO:0005484">
    <property type="term" value="F:SNAP receptor activity"/>
    <property type="evidence" value="ECO:0007669"/>
    <property type="project" value="TreeGrafter"/>
</dbReference>
<dbReference type="GO" id="GO:0006890">
    <property type="term" value="P:retrograde vesicle-mediated transport, Golgi to endoplasmic reticulum"/>
    <property type="evidence" value="ECO:0007669"/>
    <property type="project" value="TreeGrafter"/>
</dbReference>
<dbReference type="GO" id="GO:0005789">
    <property type="term" value="C:endoplasmic reticulum membrane"/>
    <property type="evidence" value="ECO:0007669"/>
    <property type="project" value="UniProtKB-SubCell"/>
</dbReference>
<accession>A0A1E5RM58</accession>
<feature type="coiled-coil region" evidence="10">
    <location>
        <begin position="194"/>
        <end position="221"/>
    </location>
</feature>
<dbReference type="GO" id="GO:0015031">
    <property type="term" value="P:protein transport"/>
    <property type="evidence" value="ECO:0007669"/>
    <property type="project" value="UniProtKB-KW"/>
</dbReference>
<comment type="subcellular location">
    <subcellularLocation>
        <location evidence="1">Endoplasmic reticulum membrane</location>
        <topology evidence="1">Single-pass type IV membrane protein</topology>
    </subcellularLocation>
</comment>
<keyword evidence="6" id="KW-0931">ER-Golgi transport</keyword>
<evidence type="ECO:0000256" key="6">
    <source>
        <dbReference type="ARBA" id="ARBA00022892"/>
    </source>
</evidence>
<evidence type="ECO:0000313" key="13">
    <source>
        <dbReference type="EMBL" id="OEJ87987.1"/>
    </source>
</evidence>
<keyword evidence="14" id="KW-1185">Reference proteome</keyword>
<keyword evidence="3" id="KW-0813">Transport</keyword>
<sequence>MSTLKTFSDPFIQLPLKLKFDLDNEEENELERLLIVKAYNELKKIKEQSIKKAMIFKLLSAHNLKSDNLEGITSHPSLLFGHGSIVEYQNKYSLLEFQLMEKLNSVSHKPTTSIIKDEENLDEGEGWEIDEDLDLDLDVDLNDVPNLEDDDETPAQISNDGNTNDEKTDLYALKKKLFTNNADENRNLTPEQENEIEEKSHEEMINELASLTNNLKNSTVAFQNQLDNSDKDILNKTEANLLSNGERLQLLGKKLGTFSKSKLGLFFYMMSILVMILGLFVTYLIIKIFPEM</sequence>
<keyword evidence="5" id="KW-0256">Endoplasmic reticulum</keyword>
<evidence type="ECO:0000256" key="11">
    <source>
        <dbReference type="SAM" id="MobiDB-lite"/>
    </source>
</evidence>
<evidence type="ECO:0000256" key="1">
    <source>
        <dbReference type="ARBA" id="ARBA00004163"/>
    </source>
</evidence>
<evidence type="ECO:0000256" key="10">
    <source>
        <dbReference type="SAM" id="Coils"/>
    </source>
</evidence>
<evidence type="ECO:0000256" key="2">
    <source>
        <dbReference type="ARBA" id="ARBA00007891"/>
    </source>
</evidence>
<organism evidence="13 14">
    <name type="scientific">Hanseniaspora opuntiae</name>
    <dbReference type="NCBI Taxonomy" id="211096"/>
    <lineage>
        <taxon>Eukaryota</taxon>
        <taxon>Fungi</taxon>
        <taxon>Dikarya</taxon>
        <taxon>Ascomycota</taxon>
        <taxon>Saccharomycotina</taxon>
        <taxon>Saccharomycetes</taxon>
        <taxon>Saccharomycodales</taxon>
        <taxon>Saccharomycodaceae</taxon>
        <taxon>Hanseniaspora</taxon>
    </lineage>
</organism>